<name>A0A367Y2X6_9MICO</name>
<keyword evidence="2" id="KW-1185">Reference proteome</keyword>
<organism evidence="1 2">
    <name type="scientific">Microbacterium sorbitolivorans</name>
    <dbReference type="NCBI Taxonomy" id="1867410"/>
    <lineage>
        <taxon>Bacteria</taxon>
        <taxon>Bacillati</taxon>
        <taxon>Actinomycetota</taxon>
        <taxon>Actinomycetes</taxon>
        <taxon>Micrococcales</taxon>
        <taxon>Microbacteriaceae</taxon>
        <taxon>Microbacterium</taxon>
    </lineage>
</organism>
<evidence type="ECO:0000313" key="2">
    <source>
        <dbReference type="Proteomes" id="UP000253508"/>
    </source>
</evidence>
<proteinExistence type="predicted"/>
<gene>
    <name evidence="1" type="ORF">DTO57_06595</name>
</gene>
<dbReference type="PANTHER" id="PTHR34389:SF2">
    <property type="entry name" value="L-RHAMNOSE MUTAROTASE"/>
    <property type="match status" value="1"/>
</dbReference>
<dbReference type="GO" id="GO:0019301">
    <property type="term" value="P:rhamnose catabolic process"/>
    <property type="evidence" value="ECO:0007669"/>
    <property type="project" value="TreeGrafter"/>
</dbReference>
<dbReference type="InterPro" id="IPR011008">
    <property type="entry name" value="Dimeric_a/b-barrel"/>
</dbReference>
<dbReference type="GO" id="GO:0016857">
    <property type="term" value="F:racemase and epimerase activity, acting on carbohydrates and derivatives"/>
    <property type="evidence" value="ECO:0007669"/>
    <property type="project" value="InterPro"/>
</dbReference>
<accession>A0A367Y2X6</accession>
<dbReference type="InterPro" id="IPR008000">
    <property type="entry name" value="Rham/fucose_mutarotase"/>
</dbReference>
<dbReference type="Proteomes" id="UP000253508">
    <property type="component" value="Unassembled WGS sequence"/>
</dbReference>
<evidence type="ECO:0000313" key="1">
    <source>
        <dbReference type="EMBL" id="RCK60235.1"/>
    </source>
</evidence>
<dbReference type="RefSeq" id="WP_114117848.1">
    <property type="nucleotide sequence ID" value="NZ_BMHU01000003.1"/>
</dbReference>
<dbReference type="PANTHER" id="PTHR34389">
    <property type="entry name" value="L-RHAMNOSE MUTAROTASE"/>
    <property type="match status" value="1"/>
</dbReference>
<dbReference type="Gene3D" id="3.30.70.100">
    <property type="match status" value="1"/>
</dbReference>
<dbReference type="EMBL" id="QORO01000002">
    <property type="protein sequence ID" value="RCK60235.1"/>
    <property type="molecule type" value="Genomic_DNA"/>
</dbReference>
<dbReference type="SUPFAM" id="SSF54909">
    <property type="entry name" value="Dimeric alpha+beta barrel"/>
    <property type="match status" value="1"/>
</dbReference>
<dbReference type="OrthoDB" id="9799608at2"/>
<sequence length="114" mass="12979">MPQRIAFRLYVKPDMLDEYMRRHDPVWPEMLEEIAASGRRNYSIFHVGGGELVGFYETDDDAASQAYLAKSEVAAKWEADMGRFFVAQEGRADQNAEIFPEVFNLEAQLAAARS</sequence>
<dbReference type="AlphaFoldDB" id="A0A367Y2X6"/>
<dbReference type="Pfam" id="PF05336">
    <property type="entry name" value="rhaM"/>
    <property type="match status" value="1"/>
</dbReference>
<reference evidence="1 2" key="1">
    <citation type="submission" date="2018-07" db="EMBL/GenBank/DDBJ databases">
        <title>Microbacterium endoborsara sp. nov., a novel actinobacterium isolated from Borszczowia aralocaspica.</title>
        <authorList>
            <person name="An D."/>
        </authorList>
    </citation>
    <scope>NUCLEOTIDE SEQUENCE [LARGE SCALE GENOMIC DNA]</scope>
    <source>
        <strain evidence="1 2">C1.15228</strain>
    </source>
</reference>
<comment type="caution">
    <text evidence="1">The sequence shown here is derived from an EMBL/GenBank/DDBJ whole genome shotgun (WGS) entry which is preliminary data.</text>
</comment>
<protein>
    <submittedName>
        <fullName evidence="1">L-rhamnose mutarotase</fullName>
    </submittedName>
</protein>